<dbReference type="Gene3D" id="1.10.10.60">
    <property type="entry name" value="Homeodomain-like"/>
    <property type="match status" value="1"/>
</dbReference>
<dbReference type="InterPro" id="IPR009057">
    <property type="entry name" value="Homeodomain-like_sf"/>
</dbReference>
<dbReference type="Gene3D" id="1.10.357.10">
    <property type="entry name" value="Tetracycline Repressor, domain 2"/>
    <property type="match status" value="1"/>
</dbReference>
<dbReference type="PANTHER" id="PTHR30055:SF226">
    <property type="entry name" value="HTH-TYPE TRANSCRIPTIONAL REGULATOR PKSA"/>
    <property type="match status" value="1"/>
</dbReference>
<sequence>MARTQAQDYGEKRNAILRRSARLFADGGFERTSMSSVAAECGVSKPLLYHYYTNKEELLFDIIHGHLEELCEAIEQADDPDAEPKTRLRGLVGALLDCYRDADAEHKVQINALSALPKDKQEALKGLERKLVAIFADAVKGINPAVEDGQSILKPVTMSLFGMLNWHYMWFRPEGSISREDYADLATNLFVKGLLGLR</sequence>
<dbReference type="Pfam" id="PF17932">
    <property type="entry name" value="TetR_C_24"/>
    <property type="match status" value="1"/>
</dbReference>
<organism evidence="4 5">
    <name type="scientific">Denitrobaculum tricleocarpae</name>
    <dbReference type="NCBI Taxonomy" id="2591009"/>
    <lineage>
        <taxon>Bacteria</taxon>
        <taxon>Pseudomonadati</taxon>
        <taxon>Pseudomonadota</taxon>
        <taxon>Alphaproteobacteria</taxon>
        <taxon>Rhodospirillales</taxon>
        <taxon>Rhodospirillaceae</taxon>
        <taxon>Denitrobaculum</taxon>
    </lineage>
</organism>
<dbReference type="InterPro" id="IPR001647">
    <property type="entry name" value="HTH_TetR"/>
</dbReference>
<feature type="DNA-binding region" description="H-T-H motif" evidence="2">
    <location>
        <begin position="33"/>
        <end position="52"/>
    </location>
</feature>
<dbReference type="InterPro" id="IPR050109">
    <property type="entry name" value="HTH-type_TetR-like_transc_reg"/>
</dbReference>
<dbReference type="InterPro" id="IPR041490">
    <property type="entry name" value="KstR2_TetR_C"/>
</dbReference>
<dbReference type="PRINTS" id="PR00455">
    <property type="entry name" value="HTHTETR"/>
</dbReference>
<comment type="caution">
    <text evidence="4">The sequence shown here is derived from an EMBL/GenBank/DDBJ whole genome shotgun (WGS) entry which is preliminary data.</text>
</comment>
<evidence type="ECO:0000313" key="4">
    <source>
        <dbReference type="EMBL" id="TQV75721.1"/>
    </source>
</evidence>
<dbReference type="PANTHER" id="PTHR30055">
    <property type="entry name" value="HTH-TYPE TRANSCRIPTIONAL REGULATOR RUTR"/>
    <property type="match status" value="1"/>
</dbReference>
<evidence type="ECO:0000256" key="1">
    <source>
        <dbReference type="ARBA" id="ARBA00023125"/>
    </source>
</evidence>
<dbReference type="Proteomes" id="UP000315252">
    <property type="component" value="Unassembled WGS sequence"/>
</dbReference>
<dbReference type="GO" id="GO:0003700">
    <property type="term" value="F:DNA-binding transcription factor activity"/>
    <property type="evidence" value="ECO:0007669"/>
    <property type="project" value="TreeGrafter"/>
</dbReference>
<accession>A0A545TEW2</accession>
<dbReference type="SUPFAM" id="SSF48498">
    <property type="entry name" value="Tetracyclin repressor-like, C-terminal domain"/>
    <property type="match status" value="1"/>
</dbReference>
<feature type="domain" description="HTH tetR-type" evidence="3">
    <location>
        <begin position="10"/>
        <end position="70"/>
    </location>
</feature>
<dbReference type="GO" id="GO:0000976">
    <property type="term" value="F:transcription cis-regulatory region binding"/>
    <property type="evidence" value="ECO:0007669"/>
    <property type="project" value="TreeGrafter"/>
</dbReference>
<dbReference type="AlphaFoldDB" id="A0A545TEW2"/>
<dbReference type="SUPFAM" id="SSF46689">
    <property type="entry name" value="Homeodomain-like"/>
    <property type="match status" value="1"/>
</dbReference>
<evidence type="ECO:0000256" key="2">
    <source>
        <dbReference type="PROSITE-ProRule" id="PRU00335"/>
    </source>
</evidence>
<protein>
    <submittedName>
        <fullName evidence="4">TetR/AcrR family transcriptional regulator</fullName>
    </submittedName>
</protein>
<reference evidence="4 5" key="1">
    <citation type="submission" date="2019-06" db="EMBL/GenBank/DDBJ databases">
        <title>Whole genome sequence for Rhodospirillaceae sp. R148.</title>
        <authorList>
            <person name="Wang G."/>
        </authorList>
    </citation>
    <scope>NUCLEOTIDE SEQUENCE [LARGE SCALE GENOMIC DNA]</scope>
    <source>
        <strain evidence="4 5">R148</strain>
    </source>
</reference>
<proteinExistence type="predicted"/>
<dbReference type="InterPro" id="IPR036271">
    <property type="entry name" value="Tet_transcr_reg_TetR-rel_C_sf"/>
</dbReference>
<dbReference type="EMBL" id="VHSH01000009">
    <property type="protein sequence ID" value="TQV75721.1"/>
    <property type="molecule type" value="Genomic_DNA"/>
</dbReference>
<dbReference type="OrthoDB" id="9814200at2"/>
<dbReference type="PROSITE" id="PS50977">
    <property type="entry name" value="HTH_TETR_2"/>
    <property type="match status" value="1"/>
</dbReference>
<dbReference type="Pfam" id="PF00440">
    <property type="entry name" value="TetR_N"/>
    <property type="match status" value="1"/>
</dbReference>
<gene>
    <name evidence="4" type="ORF">FKG95_22650</name>
</gene>
<dbReference type="RefSeq" id="WP_142898709.1">
    <property type="nucleotide sequence ID" value="NZ_ML660060.1"/>
</dbReference>
<name>A0A545TEW2_9PROT</name>
<keyword evidence="1 2" id="KW-0238">DNA-binding</keyword>
<keyword evidence="5" id="KW-1185">Reference proteome</keyword>
<evidence type="ECO:0000259" key="3">
    <source>
        <dbReference type="PROSITE" id="PS50977"/>
    </source>
</evidence>
<evidence type="ECO:0000313" key="5">
    <source>
        <dbReference type="Proteomes" id="UP000315252"/>
    </source>
</evidence>